<dbReference type="EMBL" id="CM023488">
    <property type="protein sequence ID" value="KAH6923964.1"/>
    <property type="molecule type" value="Genomic_DNA"/>
</dbReference>
<comment type="caution">
    <text evidence="1">The sequence shown here is derived from an EMBL/GenBank/DDBJ whole genome shotgun (WGS) entry which is preliminary data.</text>
</comment>
<sequence>MGICHVRCALLLLSVCPDGGFLVCPMTPPGTPPSLMARVAAANRSRSFRRQLRCTSALRDSRHSFGAEKEMASVVSCGGRRPAAGRLARGRGERLGSKVSISTRMTPRR</sequence>
<evidence type="ECO:0000313" key="1">
    <source>
        <dbReference type="EMBL" id="KAH6923964.1"/>
    </source>
</evidence>
<keyword evidence="2" id="KW-1185">Reference proteome</keyword>
<dbReference type="Proteomes" id="UP000821845">
    <property type="component" value="Chromosome 8"/>
</dbReference>
<gene>
    <name evidence="1" type="ORF">HPB50_010100</name>
</gene>
<reference evidence="1" key="1">
    <citation type="submission" date="2020-05" db="EMBL/GenBank/DDBJ databases">
        <title>Large-scale comparative analyses of tick genomes elucidate their genetic diversity and vector capacities.</title>
        <authorList>
            <person name="Jia N."/>
            <person name="Wang J."/>
            <person name="Shi W."/>
            <person name="Du L."/>
            <person name="Sun Y."/>
            <person name="Zhan W."/>
            <person name="Jiang J."/>
            <person name="Wang Q."/>
            <person name="Zhang B."/>
            <person name="Ji P."/>
            <person name="Sakyi L.B."/>
            <person name="Cui X."/>
            <person name="Yuan T."/>
            <person name="Jiang B."/>
            <person name="Yang W."/>
            <person name="Lam T.T.-Y."/>
            <person name="Chang Q."/>
            <person name="Ding S."/>
            <person name="Wang X."/>
            <person name="Zhu J."/>
            <person name="Ruan X."/>
            <person name="Zhao L."/>
            <person name="Wei J."/>
            <person name="Que T."/>
            <person name="Du C."/>
            <person name="Cheng J."/>
            <person name="Dai P."/>
            <person name="Han X."/>
            <person name="Huang E."/>
            <person name="Gao Y."/>
            <person name="Liu J."/>
            <person name="Shao H."/>
            <person name="Ye R."/>
            <person name="Li L."/>
            <person name="Wei W."/>
            <person name="Wang X."/>
            <person name="Wang C."/>
            <person name="Yang T."/>
            <person name="Huo Q."/>
            <person name="Li W."/>
            <person name="Guo W."/>
            <person name="Chen H."/>
            <person name="Zhou L."/>
            <person name="Ni X."/>
            <person name="Tian J."/>
            <person name="Zhou Y."/>
            <person name="Sheng Y."/>
            <person name="Liu T."/>
            <person name="Pan Y."/>
            <person name="Xia L."/>
            <person name="Li J."/>
            <person name="Zhao F."/>
            <person name="Cao W."/>
        </authorList>
    </citation>
    <scope>NUCLEOTIDE SEQUENCE</scope>
    <source>
        <strain evidence="1">Hyas-2018</strain>
    </source>
</reference>
<accession>A0ACB7RTX3</accession>
<evidence type="ECO:0000313" key="2">
    <source>
        <dbReference type="Proteomes" id="UP000821845"/>
    </source>
</evidence>
<name>A0ACB7RTX3_HYAAI</name>
<protein>
    <submittedName>
        <fullName evidence="1">Uncharacterized protein</fullName>
    </submittedName>
</protein>
<proteinExistence type="predicted"/>
<organism evidence="1 2">
    <name type="scientific">Hyalomma asiaticum</name>
    <name type="common">Tick</name>
    <dbReference type="NCBI Taxonomy" id="266040"/>
    <lineage>
        <taxon>Eukaryota</taxon>
        <taxon>Metazoa</taxon>
        <taxon>Ecdysozoa</taxon>
        <taxon>Arthropoda</taxon>
        <taxon>Chelicerata</taxon>
        <taxon>Arachnida</taxon>
        <taxon>Acari</taxon>
        <taxon>Parasitiformes</taxon>
        <taxon>Ixodida</taxon>
        <taxon>Ixodoidea</taxon>
        <taxon>Ixodidae</taxon>
        <taxon>Hyalomminae</taxon>
        <taxon>Hyalomma</taxon>
    </lineage>
</organism>